<feature type="region of interest" description="Disordered" evidence="1">
    <location>
        <begin position="1"/>
        <end position="20"/>
    </location>
</feature>
<dbReference type="OMA" id="IKKASAM"/>
<proteinExistence type="predicted"/>
<organism evidence="3 4">
    <name type="scientific">Taxus chinensis</name>
    <name type="common">Chinese yew</name>
    <name type="synonym">Taxus wallichiana var. chinensis</name>
    <dbReference type="NCBI Taxonomy" id="29808"/>
    <lineage>
        <taxon>Eukaryota</taxon>
        <taxon>Viridiplantae</taxon>
        <taxon>Streptophyta</taxon>
        <taxon>Embryophyta</taxon>
        <taxon>Tracheophyta</taxon>
        <taxon>Spermatophyta</taxon>
        <taxon>Pinopsida</taxon>
        <taxon>Pinidae</taxon>
        <taxon>Conifers II</taxon>
        <taxon>Cupressales</taxon>
        <taxon>Taxaceae</taxon>
        <taxon>Taxus</taxon>
    </lineage>
</organism>
<feature type="domain" description="CRAL-TRIO" evidence="2">
    <location>
        <begin position="90"/>
        <end position="245"/>
    </location>
</feature>
<protein>
    <recommendedName>
        <fullName evidence="2">CRAL-TRIO domain-containing protein</fullName>
    </recommendedName>
</protein>
<dbReference type="CDD" id="cd00170">
    <property type="entry name" value="SEC14"/>
    <property type="match status" value="1"/>
</dbReference>
<gene>
    <name evidence="3" type="ORF">KI387_001278</name>
</gene>
<feature type="non-terminal residue" evidence="3">
    <location>
        <position position="1"/>
    </location>
</feature>
<evidence type="ECO:0000313" key="4">
    <source>
        <dbReference type="Proteomes" id="UP000824469"/>
    </source>
</evidence>
<dbReference type="EMBL" id="JAHRHJ020000001">
    <property type="protein sequence ID" value="KAH9329170.1"/>
    <property type="molecule type" value="Genomic_DNA"/>
</dbReference>
<feature type="compositionally biased region" description="Polar residues" evidence="1">
    <location>
        <begin position="1"/>
        <end position="14"/>
    </location>
</feature>
<reference evidence="3 4" key="1">
    <citation type="journal article" date="2021" name="Nat. Plants">
        <title>The Taxus genome provides insights into paclitaxel biosynthesis.</title>
        <authorList>
            <person name="Xiong X."/>
            <person name="Gou J."/>
            <person name="Liao Q."/>
            <person name="Li Y."/>
            <person name="Zhou Q."/>
            <person name="Bi G."/>
            <person name="Li C."/>
            <person name="Du R."/>
            <person name="Wang X."/>
            <person name="Sun T."/>
            <person name="Guo L."/>
            <person name="Liang H."/>
            <person name="Lu P."/>
            <person name="Wu Y."/>
            <person name="Zhang Z."/>
            <person name="Ro D.K."/>
            <person name="Shang Y."/>
            <person name="Huang S."/>
            <person name="Yan J."/>
        </authorList>
    </citation>
    <scope>NUCLEOTIDE SEQUENCE [LARGE SCALE GENOMIC DNA]</scope>
    <source>
        <strain evidence="3">Ta-2019</strain>
    </source>
</reference>
<dbReference type="Pfam" id="PF00650">
    <property type="entry name" value="CRAL_TRIO"/>
    <property type="match status" value="1"/>
</dbReference>
<dbReference type="PROSITE" id="PS50191">
    <property type="entry name" value="CRAL_TRIO"/>
    <property type="match status" value="1"/>
</dbReference>
<dbReference type="SUPFAM" id="SSF46938">
    <property type="entry name" value="CRAL/TRIO N-terminal domain"/>
    <property type="match status" value="1"/>
</dbReference>
<dbReference type="SUPFAM" id="SSF52087">
    <property type="entry name" value="CRAL/TRIO domain"/>
    <property type="match status" value="1"/>
</dbReference>
<dbReference type="PANTHER" id="PTHR46277:SF3">
    <property type="entry name" value="BINDING PROTEIN, PUTATIVE-RELATED"/>
    <property type="match status" value="1"/>
</dbReference>
<dbReference type="InterPro" id="IPR011074">
    <property type="entry name" value="CRAL/TRIO_N_dom"/>
</dbReference>
<dbReference type="InterPro" id="IPR036865">
    <property type="entry name" value="CRAL-TRIO_dom_sf"/>
</dbReference>
<dbReference type="Gene3D" id="3.40.525.10">
    <property type="entry name" value="CRAL-TRIO lipid binding domain"/>
    <property type="match status" value="1"/>
</dbReference>
<evidence type="ECO:0000313" key="3">
    <source>
        <dbReference type="EMBL" id="KAH9329170.1"/>
    </source>
</evidence>
<dbReference type="Proteomes" id="UP000824469">
    <property type="component" value="Unassembled WGS sequence"/>
</dbReference>
<dbReference type="AlphaFoldDB" id="A0AA38GWJ4"/>
<evidence type="ECO:0000259" key="2">
    <source>
        <dbReference type="PROSITE" id="PS50191"/>
    </source>
</evidence>
<dbReference type="PANTHER" id="PTHR46277">
    <property type="entry name" value="OS03G0850700 PROTEIN"/>
    <property type="match status" value="1"/>
</dbReference>
<dbReference type="InterPro" id="IPR001251">
    <property type="entry name" value="CRAL-TRIO_dom"/>
</dbReference>
<dbReference type="SMART" id="SM00516">
    <property type="entry name" value="SEC14"/>
    <property type="match status" value="1"/>
</dbReference>
<dbReference type="SMART" id="SM01100">
    <property type="entry name" value="CRAL_TRIO_N"/>
    <property type="match status" value="1"/>
</dbReference>
<dbReference type="InterPro" id="IPR036273">
    <property type="entry name" value="CRAL/TRIO_N_dom_sf"/>
</dbReference>
<keyword evidence="4" id="KW-1185">Reference proteome</keyword>
<sequence length="245" mass="28826">MDLSSASGQNGRNWDSNRDESQYISDADRVKIMAMRDIVEKDCPRSKVADDATLRRFLYARDSNVQNASELYIKYRKWRQTFVPDGYISETVIRNELKKNMVCMQGSDKKGRPIAVVFLNRHIPCHKDLENFKRYFVYCFDKMSSSASRGQEKFAIIGDLEGWKYKHMDIRGYLAVLEIMQSYYPERLGNLYLIHVPYVFWAAWKLIYPFIDKKTKEKILIVDDKDIRTTLLNDIDENRLPAIYG</sequence>
<name>A0AA38GWJ4_TAXCH</name>
<accession>A0AA38GWJ4</accession>
<evidence type="ECO:0000256" key="1">
    <source>
        <dbReference type="SAM" id="MobiDB-lite"/>
    </source>
</evidence>
<comment type="caution">
    <text evidence="3">The sequence shown here is derived from an EMBL/GenBank/DDBJ whole genome shotgun (WGS) entry which is preliminary data.</text>
</comment>